<keyword evidence="4 7" id="KW-0067">ATP-binding</keyword>
<evidence type="ECO:0000313" key="8">
    <source>
        <dbReference type="Proteomes" id="UP000431401"/>
    </source>
</evidence>
<accession>A0A7K0E1G5</accession>
<organism evidence="7 8">
    <name type="scientific">Nocardia aurantia</name>
    <dbReference type="NCBI Taxonomy" id="2585199"/>
    <lineage>
        <taxon>Bacteria</taxon>
        <taxon>Bacillati</taxon>
        <taxon>Actinomycetota</taxon>
        <taxon>Actinomycetes</taxon>
        <taxon>Mycobacteriales</taxon>
        <taxon>Nocardiaceae</taxon>
        <taxon>Nocardia</taxon>
    </lineage>
</organism>
<dbReference type="AlphaFoldDB" id="A0A7K0E1G5"/>
<comment type="caution">
    <text evidence="7">The sequence shown here is derived from an EMBL/GenBank/DDBJ whole genome shotgun (WGS) entry which is preliminary data.</text>
</comment>
<keyword evidence="5" id="KW-0029">Amino-acid transport</keyword>
<dbReference type="InterPro" id="IPR003439">
    <property type="entry name" value="ABC_transporter-like_ATP-bd"/>
</dbReference>
<protein>
    <submittedName>
        <fullName evidence="7">High-affinity branched-chain amino acid transport ATP-binding protein LivF</fullName>
    </submittedName>
</protein>
<gene>
    <name evidence="7" type="primary">livF_8</name>
    <name evidence="7" type="ORF">NRB56_74560</name>
</gene>
<keyword evidence="8" id="KW-1185">Reference proteome</keyword>
<evidence type="ECO:0000313" key="7">
    <source>
        <dbReference type="EMBL" id="MQY31845.1"/>
    </source>
</evidence>
<dbReference type="SUPFAM" id="SSF52540">
    <property type="entry name" value="P-loop containing nucleoside triphosphate hydrolases"/>
    <property type="match status" value="1"/>
</dbReference>
<name>A0A7K0E1G5_9NOCA</name>
<dbReference type="RefSeq" id="WP_153349056.1">
    <property type="nucleotide sequence ID" value="NZ_WEGI01000024.1"/>
</dbReference>
<dbReference type="PROSITE" id="PS50893">
    <property type="entry name" value="ABC_TRANSPORTER_2"/>
    <property type="match status" value="1"/>
</dbReference>
<dbReference type="GO" id="GO:0005524">
    <property type="term" value="F:ATP binding"/>
    <property type="evidence" value="ECO:0007669"/>
    <property type="project" value="UniProtKB-KW"/>
</dbReference>
<dbReference type="InterPro" id="IPR052156">
    <property type="entry name" value="BCAA_Transport_ATP-bd_LivF"/>
</dbReference>
<reference evidence="7 8" key="1">
    <citation type="submission" date="2019-10" db="EMBL/GenBank/DDBJ databases">
        <title>Nocardia macrotermitis sp. nov. and Nocardia aurantia sp. nov., isolated from the gut of fungus growing-termite Macrotermes natalensis.</title>
        <authorList>
            <person name="Benndorf R."/>
            <person name="Schwitalla J."/>
            <person name="Martin K."/>
            <person name="De Beer W."/>
            <person name="Kaster A.-K."/>
            <person name="Vollmers J."/>
            <person name="Poulsen M."/>
            <person name="Beemelmanns C."/>
        </authorList>
    </citation>
    <scope>NUCLEOTIDE SEQUENCE [LARGE SCALE GENOMIC DNA]</scope>
    <source>
        <strain evidence="7 8">RB56</strain>
    </source>
</reference>
<dbReference type="Pfam" id="PF00005">
    <property type="entry name" value="ABC_tran"/>
    <property type="match status" value="1"/>
</dbReference>
<keyword evidence="2" id="KW-0813">Transport</keyword>
<feature type="domain" description="ABC transporter" evidence="6">
    <location>
        <begin position="12"/>
        <end position="240"/>
    </location>
</feature>
<dbReference type="PANTHER" id="PTHR43820:SF4">
    <property type="entry name" value="HIGH-AFFINITY BRANCHED-CHAIN AMINO ACID TRANSPORT ATP-BINDING PROTEIN LIVF"/>
    <property type="match status" value="1"/>
</dbReference>
<evidence type="ECO:0000256" key="3">
    <source>
        <dbReference type="ARBA" id="ARBA00022741"/>
    </source>
</evidence>
<dbReference type="GO" id="GO:0015807">
    <property type="term" value="P:L-amino acid transport"/>
    <property type="evidence" value="ECO:0007669"/>
    <property type="project" value="TreeGrafter"/>
</dbReference>
<dbReference type="Gene3D" id="3.40.50.300">
    <property type="entry name" value="P-loop containing nucleotide triphosphate hydrolases"/>
    <property type="match status" value="1"/>
</dbReference>
<sequence length="242" mass="25753">MTTSQVRTSNALEIRNLTGGYRGTEVLHDITMEIPAGAITALLGANGAGKTTMLRMASGLLRPTSGSLIFNGQDITTLSPTRRAAAGLCLIPEGKGVFPNLSVKDNLRLQIPPGSKSASCEEALELFPVLRRRLSSRAGEMSGGEQQMLALARARLASPSLILLDEVSMGLAPRIVEQIFDALKILSEAGAALLMVEQYVSQALEMAEYAYILDRGTVSFGGSAAELDADTVMRRYLTEGHA</sequence>
<dbReference type="SMART" id="SM00382">
    <property type="entry name" value="AAA"/>
    <property type="match status" value="1"/>
</dbReference>
<proteinExistence type="inferred from homology"/>
<evidence type="ECO:0000256" key="5">
    <source>
        <dbReference type="ARBA" id="ARBA00022970"/>
    </source>
</evidence>
<dbReference type="GO" id="GO:0015658">
    <property type="term" value="F:branched-chain amino acid transmembrane transporter activity"/>
    <property type="evidence" value="ECO:0007669"/>
    <property type="project" value="TreeGrafter"/>
</dbReference>
<keyword evidence="3" id="KW-0547">Nucleotide-binding</keyword>
<dbReference type="InterPro" id="IPR027417">
    <property type="entry name" value="P-loop_NTPase"/>
</dbReference>
<dbReference type="OrthoDB" id="9776369at2"/>
<dbReference type="PANTHER" id="PTHR43820">
    <property type="entry name" value="HIGH-AFFINITY BRANCHED-CHAIN AMINO ACID TRANSPORT ATP-BINDING PROTEIN LIVF"/>
    <property type="match status" value="1"/>
</dbReference>
<evidence type="ECO:0000256" key="4">
    <source>
        <dbReference type="ARBA" id="ARBA00022840"/>
    </source>
</evidence>
<dbReference type="InterPro" id="IPR003593">
    <property type="entry name" value="AAA+_ATPase"/>
</dbReference>
<comment type="similarity">
    <text evidence="1">Belongs to the ABC transporter superfamily.</text>
</comment>
<evidence type="ECO:0000256" key="1">
    <source>
        <dbReference type="ARBA" id="ARBA00005417"/>
    </source>
</evidence>
<dbReference type="EMBL" id="WEGI01000024">
    <property type="protein sequence ID" value="MQY31845.1"/>
    <property type="molecule type" value="Genomic_DNA"/>
</dbReference>
<dbReference type="GO" id="GO:0016887">
    <property type="term" value="F:ATP hydrolysis activity"/>
    <property type="evidence" value="ECO:0007669"/>
    <property type="project" value="InterPro"/>
</dbReference>
<evidence type="ECO:0000256" key="2">
    <source>
        <dbReference type="ARBA" id="ARBA00022448"/>
    </source>
</evidence>
<evidence type="ECO:0000259" key="6">
    <source>
        <dbReference type="PROSITE" id="PS50893"/>
    </source>
</evidence>
<dbReference type="Proteomes" id="UP000431401">
    <property type="component" value="Unassembled WGS sequence"/>
</dbReference>
<dbReference type="CDD" id="cd03224">
    <property type="entry name" value="ABC_TM1139_LivF_branched"/>
    <property type="match status" value="1"/>
</dbReference>